<accession>A0ABS5E8V2</accession>
<evidence type="ECO:0000256" key="1">
    <source>
        <dbReference type="ARBA" id="ARBA00007592"/>
    </source>
</evidence>
<keyword evidence="5" id="KW-1185">Reference proteome</keyword>
<dbReference type="SUPFAM" id="SSF51569">
    <property type="entry name" value="Aldolase"/>
    <property type="match status" value="1"/>
</dbReference>
<dbReference type="PANTHER" id="PTHR12128:SF66">
    <property type="entry name" value="4-HYDROXY-2-OXOGLUTARATE ALDOLASE, MITOCHONDRIAL"/>
    <property type="match status" value="1"/>
</dbReference>
<protein>
    <submittedName>
        <fullName evidence="4">Dihydrodipicolinate synthase family protein</fullName>
    </submittedName>
</protein>
<evidence type="ECO:0000313" key="5">
    <source>
        <dbReference type="Proteomes" id="UP000677812"/>
    </source>
</evidence>
<organism evidence="4 5">
    <name type="scientific">Neokomagataea anthophila</name>
    <dbReference type="NCBI Taxonomy" id="2826925"/>
    <lineage>
        <taxon>Bacteria</taxon>
        <taxon>Pseudomonadati</taxon>
        <taxon>Pseudomonadota</taxon>
        <taxon>Alphaproteobacteria</taxon>
        <taxon>Acetobacterales</taxon>
        <taxon>Acetobacteraceae</taxon>
        <taxon>Neokomagataea</taxon>
    </lineage>
</organism>
<dbReference type="Gene3D" id="3.20.20.70">
    <property type="entry name" value="Aldolase class I"/>
    <property type="match status" value="1"/>
</dbReference>
<dbReference type="SMART" id="SM01130">
    <property type="entry name" value="DHDPS"/>
    <property type="match status" value="1"/>
</dbReference>
<dbReference type="PRINTS" id="PR00146">
    <property type="entry name" value="DHPICSNTHASE"/>
</dbReference>
<keyword evidence="2 3" id="KW-0456">Lyase</keyword>
<dbReference type="PIRSF" id="PIRSF001365">
    <property type="entry name" value="DHDPS"/>
    <property type="match status" value="1"/>
</dbReference>
<comment type="similarity">
    <text evidence="1 3">Belongs to the DapA family.</text>
</comment>
<dbReference type="Pfam" id="PF00701">
    <property type="entry name" value="DHDPS"/>
    <property type="match status" value="1"/>
</dbReference>
<name>A0ABS5E8V2_9PROT</name>
<dbReference type="RefSeq" id="WP_211681865.1">
    <property type="nucleotide sequence ID" value="NZ_JAGRQH010000004.1"/>
</dbReference>
<dbReference type="InterPro" id="IPR013785">
    <property type="entry name" value="Aldolase_TIM"/>
</dbReference>
<evidence type="ECO:0000256" key="3">
    <source>
        <dbReference type="PIRNR" id="PIRNR001365"/>
    </source>
</evidence>
<dbReference type="EMBL" id="JAGRQH010000004">
    <property type="protein sequence ID" value="MBR0559928.1"/>
    <property type="molecule type" value="Genomic_DNA"/>
</dbReference>
<dbReference type="InterPro" id="IPR002220">
    <property type="entry name" value="DapA-like"/>
</dbReference>
<proteinExistence type="inferred from homology"/>
<reference evidence="4 5" key="1">
    <citation type="submission" date="2021-04" db="EMBL/GenBank/DDBJ databases">
        <title>The complete genome sequence of Neokomagataea sp. TBRC 2177.</title>
        <authorList>
            <person name="Charoenyingcharoen P."/>
            <person name="Yukphan P."/>
        </authorList>
    </citation>
    <scope>NUCLEOTIDE SEQUENCE [LARGE SCALE GENOMIC DNA]</scope>
    <source>
        <strain evidence="4 5">TBRC 2177</strain>
    </source>
</reference>
<evidence type="ECO:0000256" key="2">
    <source>
        <dbReference type="ARBA" id="ARBA00023239"/>
    </source>
</evidence>
<dbReference type="Proteomes" id="UP000677812">
    <property type="component" value="Unassembled WGS sequence"/>
</dbReference>
<sequence>MSIFNGLSAFPITPTNEQGIVDTDGVSRLSAHLSSHGVHSIGLLGSTGGYAYLNRTERRRAVHAAATILKGRTPLIVGIGALRTDDAQNLARDAAEEGADGLLLAPMSYAPLTEEEVYQHYAAVAKTTSLPLCVYNNPGTTHFTFQHTLLERLADIPTIAALKMPTPTKENIAQELAHLKQNATGRLTIGYSRDWLAPEALLAGADGWFSVLGGFLPHIALALTTTAQAGNTRNVEQYQRYLAPIWALFQEHGSLKVAYAAANILGFTNAQPPLPILPLPQQDRQNLTYALQNTATFHDSSSKA</sequence>
<dbReference type="CDD" id="cd00408">
    <property type="entry name" value="DHDPS-like"/>
    <property type="match status" value="1"/>
</dbReference>
<evidence type="ECO:0000313" key="4">
    <source>
        <dbReference type="EMBL" id="MBR0559928.1"/>
    </source>
</evidence>
<gene>
    <name evidence="4" type="ORF">KB213_07675</name>
</gene>
<dbReference type="PANTHER" id="PTHR12128">
    <property type="entry name" value="DIHYDRODIPICOLINATE SYNTHASE"/>
    <property type="match status" value="1"/>
</dbReference>
<comment type="caution">
    <text evidence="4">The sequence shown here is derived from an EMBL/GenBank/DDBJ whole genome shotgun (WGS) entry which is preliminary data.</text>
</comment>